<sequence>MEILYMQKLKDNIVLNKVRIEGISTEAILDLETKYNNSNPFPKAFREYLYLAGKISGTGIVWNDWEMLQEDLQEFFETFNYSIGRPIFPFNKRDGGSIFSFFYLDEDKDDPDCYHLMSGDYVGEKSPVIRSSNNYTFSGLINEAIRRIKNNIPF</sequence>
<name>A0A2T6BWP9_9FLAO</name>
<reference evidence="1 2" key="1">
    <citation type="submission" date="2018-04" db="EMBL/GenBank/DDBJ databases">
        <title>Genomic Encyclopedia of Archaeal and Bacterial Type Strains, Phase II (KMG-II): from individual species to whole genera.</title>
        <authorList>
            <person name="Goeker M."/>
        </authorList>
    </citation>
    <scope>NUCLEOTIDE SEQUENCE [LARGE SCALE GENOMIC DNA]</scope>
    <source>
        <strain evidence="1 2">DSM 25731</strain>
    </source>
</reference>
<dbReference type="EMBL" id="QBKT01000006">
    <property type="protein sequence ID" value="PTX60505.1"/>
    <property type="molecule type" value="Genomic_DNA"/>
</dbReference>
<gene>
    <name evidence="1" type="ORF">C8N46_106150</name>
</gene>
<dbReference type="RefSeq" id="WP_108115445.1">
    <property type="nucleotide sequence ID" value="NZ_QBKT01000006.1"/>
</dbReference>
<dbReference type="Proteomes" id="UP000244090">
    <property type="component" value="Unassembled WGS sequence"/>
</dbReference>
<dbReference type="AlphaFoldDB" id="A0A2T6BWP9"/>
<evidence type="ECO:0000313" key="1">
    <source>
        <dbReference type="EMBL" id="PTX60505.1"/>
    </source>
</evidence>
<dbReference type="OrthoDB" id="1189226at2"/>
<proteinExistence type="predicted"/>
<evidence type="ECO:0000313" key="2">
    <source>
        <dbReference type="Proteomes" id="UP000244090"/>
    </source>
</evidence>
<accession>A0A2T6BWP9</accession>
<evidence type="ECO:0008006" key="3">
    <source>
        <dbReference type="Google" id="ProtNLM"/>
    </source>
</evidence>
<comment type="caution">
    <text evidence="1">The sequence shown here is derived from an EMBL/GenBank/DDBJ whole genome shotgun (WGS) entry which is preliminary data.</text>
</comment>
<dbReference type="SUPFAM" id="SSF160631">
    <property type="entry name" value="SMI1/KNR4-like"/>
    <property type="match status" value="1"/>
</dbReference>
<dbReference type="InterPro" id="IPR037883">
    <property type="entry name" value="Knr4/Smi1-like_sf"/>
</dbReference>
<organism evidence="1 2">
    <name type="scientific">Kordia periserrulae</name>
    <dbReference type="NCBI Taxonomy" id="701523"/>
    <lineage>
        <taxon>Bacteria</taxon>
        <taxon>Pseudomonadati</taxon>
        <taxon>Bacteroidota</taxon>
        <taxon>Flavobacteriia</taxon>
        <taxon>Flavobacteriales</taxon>
        <taxon>Flavobacteriaceae</taxon>
        <taxon>Kordia</taxon>
    </lineage>
</organism>
<keyword evidence="2" id="KW-1185">Reference proteome</keyword>
<protein>
    <recommendedName>
        <fullName evidence="3">SMI1/KNR4 family protein SUKH-1</fullName>
    </recommendedName>
</protein>